<dbReference type="EMBL" id="MK527108">
    <property type="protein sequence ID" value="QGN66653.1"/>
    <property type="molecule type" value="Genomic_DNA"/>
</dbReference>
<dbReference type="RefSeq" id="YP_009722251.1">
    <property type="nucleotide sequence ID" value="NC_045397.1"/>
</dbReference>
<keyword evidence="1" id="KW-0496">Mitochondrion</keyword>
<proteinExistence type="predicted"/>
<geneLocation type="mitochondrion" evidence="1"/>
<name>A0A650AF53_9PEZI</name>
<dbReference type="AlphaFoldDB" id="A0A650AF53"/>
<reference evidence="1" key="1">
    <citation type="submission" date="2019-02" db="EMBL/GenBank/DDBJ databases">
        <title>The largest mitochondrial genome of Morchella importuna (272.2 kb) among fungi reservoir of numerous mitochondrial ORFs, repeatitive sequences and nuclear genome horizontal transfer.</title>
        <authorList>
            <person name="Liu W."/>
            <person name="Bian Y."/>
        </authorList>
    </citation>
    <scope>NUCLEOTIDE SEQUENCE</scope>
</reference>
<gene>
    <name evidence="1" type="primary">orf125</name>
</gene>
<evidence type="ECO:0000313" key="1">
    <source>
        <dbReference type="EMBL" id="QGN66653.1"/>
    </source>
</evidence>
<protein>
    <submittedName>
        <fullName evidence="1">Uncharacterized protein</fullName>
    </submittedName>
</protein>
<organism evidence="1">
    <name type="scientific">Morchella importuna</name>
    <dbReference type="NCBI Taxonomy" id="1174673"/>
    <lineage>
        <taxon>Eukaryota</taxon>
        <taxon>Fungi</taxon>
        <taxon>Dikarya</taxon>
        <taxon>Ascomycota</taxon>
        <taxon>Pezizomycotina</taxon>
        <taxon>Pezizomycetes</taxon>
        <taxon>Pezizales</taxon>
        <taxon>Morchellaceae</taxon>
        <taxon>Morchella</taxon>
    </lineage>
</organism>
<dbReference type="GeneID" id="42905975"/>
<sequence>MNGEEARLLSLEQPSLFQRERFFAASFAAHKKWERVGAAPLSNSLLMAFGQERSCLRRSPSFLIYFPALLGNKRKGGARPWGPPSPFSFLFFLTKKLKKKTYKWALQQLGGALRRRPSFSTVLRE</sequence>
<accession>A0A650AF53</accession>